<dbReference type="RefSeq" id="WP_289414486.1">
    <property type="nucleotide sequence ID" value="NZ_JAQIBD010000005.1"/>
</dbReference>
<dbReference type="Pfam" id="PF10609">
    <property type="entry name" value="ParA"/>
    <property type="match status" value="1"/>
</dbReference>
<dbReference type="EMBL" id="JAQIBD010000005">
    <property type="protein sequence ID" value="MDM5272646.1"/>
    <property type="molecule type" value="Genomic_DNA"/>
</dbReference>
<keyword evidence="7 8" id="KW-0411">Iron-sulfur</keyword>
<evidence type="ECO:0000256" key="1">
    <source>
        <dbReference type="ARBA" id="ARBA00007352"/>
    </source>
</evidence>
<dbReference type="SUPFAM" id="SSF52540">
    <property type="entry name" value="P-loop containing nucleoside triphosphate hydrolases"/>
    <property type="match status" value="1"/>
</dbReference>
<evidence type="ECO:0000256" key="3">
    <source>
        <dbReference type="ARBA" id="ARBA00022723"/>
    </source>
</evidence>
<evidence type="ECO:0000256" key="7">
    <source>
        <dbReference type="ARBA" id="ARBA00023014"/>
    </source>
</evidence>
<comment type="caution">
    <text evidence="11">The sequence shown here is derived from an EMBL/GenBank/DDBJ whole genome shotgun (WGS) entry which is preliminary data.</text>
</comment>
<evidence type="ECO:0000259" key="10">
    <source>
        <dbReference type="Pfam" id="PF01883"/>
    </source>
</evidence>
<name>A0ABT7R275_9BACT</name>
<evidence type="ECO:0000256" key="2">
    <source>
        <dbReference type="ARBA" id="ARBA00008205"/>
    </source>
</evidence>
<evidence type="ECO:0000256" key="9">
    <source>
        <dbReference type="SAM" id="MobiDB-lite"/>
    </source>
</evidence>
<evidence type="ECO:0000256" key="6">
    <source>
        <dbReference type="ARBA" id="ARBA00023004"/>
    </source>
</evidence>
<dbReference type="InterPro" id="IPR033756">
    <property type="entry name" value="YlxH/NBP35"/>
</dbReference>
<evidence type="ECO:0000256" key="4">
    <source>
        <dbReference type="ARBA" id="ARBA00022741"/>
    </source>
</evidence>
<evidence type="ECO:0000256" key="8">
    <source>
        <dbReference type="HAMAP-Rule" id="MF_02040"/>
    </source>
</evidence>
<dbReference type="CDD" id="cd02037">
    <property type="entry name" value="Mrp_NBP35"/>
    <property type="match status" value="1"/>
</dbReference>
<comment type="subunit">
    <text evidence="8">Homodimer.</text>
</comment>
<keyword evidence="5 8" id="KW-0067">ATP-binding</keyword>
<dbReference type="SUPFAM" id="SSF117916">
    <property type="entry name" value="Fe-S cluster assembly (FSCA) domain-like"/>
    <property type="match status" value="1"/>
</dbReference>
<dbReference type="GO" id="GO:0005524">
    <property type="term" value="F:ATP binding"/>
    <property type="evidence" value="ECO:0007669"/>
    <property type="project" value="UniProtKB-KW"/>
</dbReference>
<keyword evidence="8" id="KW-0378">Hydrolase</keyword>
<dbReference type="PROSITE" id="PS01215">
    <property type="entry name" value="MRP"/>
    <property type="match status" value="1"/>
</dbReference>
<keyword evidence="4 8" id="KW-0547">Nucleotide-binding</keyword>
<feature type="binding site" evidence="8">
    <location>
        <begin position="106"/>
        <end position="113"/>
    </location>
    <ligand>
        <name>ATP</name>
        <dbReference type="ChEBI" id="CHEBI:30616"/>
    </ligand>
</feature>
<reference evidence="11" key="1">
    <citation type="submission" date="2023-01" db="EMBL/GenBank/DDBJ databases">
        <title>Sulfurovum sp. zt1-1 genome assembly.</title>
        <authorList>
            <person name="Wang J."/>
        </authorList>
    </citation>
    <scope>NUCLEOTIDE SEQUENCE</scope>
    <source>
        <strain evidence="11">Zt1-1</strain>
    </source>
</reference>
<dbReference type="PANTHER" id="PTHR42961">
    <property type="entry name" value="IRON-SULFUR PROTEIN NUBPL"/>
    <property type="match status" value="1"/>
</dbReference>
<dbReference type="InterPro" id="IPR002744">
    <property type="entry name" value="MIP18-like"/>
</dbReference>
<keyword evidence="12" id="KW-1185">Reference proteome</keyword>
<dbReference type="Gene3D" id="3.40.50.300">
    <property type="entry name" value="P-loop containing nucleotide triphosphate hydrolases"/>
    <property type="match status" value="1"/>
</dbReference>
<dbReference type="InterPro" id="IPR019591">
    <property type="entry name" value="Mrp/NBP35_ATP-bd"/>
</dbReference>
<proteinExistence type="inferred from homology"/>
<comment type="function">
    <text evidence="8">Binds and transfers iron-sulfur (Fe-S) clusters to target apoproteins. Can hydrolyze ATP.</text>
</comment>
<dbReference type="HAMAP" id="MF_02040">
    <property type="entry name" value="Mrp_NBP35"/>
    <property type="match status" value="1"/>
</dbReference>
<dbReference type="Proteomes" id="UP001169069">
    <property type="component" value="Unassembled WGS sequence"/>
</dbReference>
<feature type="domain" description="MIP18 family-like" evidence="10">
    <location>
        <begin position="3"/>
        <end position="66"/>
    </location>
</feature>
<keyword evidence="3 8" id="KW-0479">Metal-binding</keyword>
<dbReference type="Pfam" id="PF01883">
    <property type="entry name" value="FeS_assembly_P"/>
    <property type="match status" value="1"/>
</dbReference>
<accession>A0ABT7R275</accession>
<comment type="similarity">
    <text evidence="8">Belongs to the Mrp/NBP35 ATP-binding proteins family.</text>
</comment>
<keyword evidence="6 8" id="KW-0408">Iron</keyword>
<gene>
    <name evidence="11" type="ORF">PGH07_10730</name>
</gene>
<dbReference type="InterPro" id="IPR044304">
    <property type="entry name" value="NUBPL-like"/>
</dbReference>
<protein>
    <recommendedName>
        <fullName evidence="8">Iron-sulfur cluster carrier protein</fullName>
    </recommendedName>
</protein>
<evidence type="ECO:0000313" key="12">
    <source>
        <dbReference type="Proteomes" id="UP001169069"/>
    </source>
</evidence>
<comment type="similarity">
    <text evidence="1">In the N-terminal section; belongs to the MIP18 family.</text>
</comment>
<dbReference type="Gene3D" id="3.30.300.130">
    <property type="entry name" value="Fe-S cluster assembly (FSCA)"/>
    <property type="match status" value="1"/>
</dbReference>
<comment type="similarity">
    <text evidence="2">In the C-terminal section; belongs to the Mrp/NBP35 ATP-binding proteins family.</text>
</comment>
<dbReference type="InterPro" id="IPR034904">
    <property type="entry name" value="FSCA_dom_sf"/>
</dbReference>
<dbReference type="PANTHER" id="PTHR42961:SF2">
    <property type="entry name" value="IRON-SULFUR PROTEIN NUBPL"/>
    <property type="match status" value="1"/>
</dbReference>
<feature type="region of interest" description="Disordered" evidence="9">
    <location>
        <begin position="353"/>
        <end position="394"/>
    </location>
</feature>
<evidence type="ECO:0000256" key="5">
    <source>
        <dbReference type="ARBA" id="ARBA00022840"/>
    </source>
</evidence>
<dbReference type="InterPro" id="IPR000808">
    <property type="entry name" value="Mrp-like_CS"/>
</dbReference>
<sequence length="403" mass="42687">MTKENVLEALKNVTYPGFTKDIVTFGFVKDMIIEGNAVALTVDITSSADEVKAQITEEATTELKKLGFENININITAPQAPKQMSNSVTGKNIAPHVKNFLMVSSGKGGVGKSTTSVNIAVAMAMQGKKVGLLDADIYGPNIPRMMGIEDQKPEIQGNKVLPLKAYGVEVMSMGSLMEPGQSLIWRGSMIMKAIEQFLRDILWSDLDVLVIDMPPGTGDAQLTLAQSVPVTAGITVTTPQMVSLDDSRRSLDMFQKLHIPTAGVIENMSGFICPECDAESDIFGMGTSAPVAMEYDTELIARIPIEPAIRIGGDTGRPVTYHQPDSETAKRYQEAATKVLAFIEKVNAEGGANNQAIQPTTPPGVSACSTGAGAASAPAQAHSHKHEHNNGPDGGCCGGGCHS</sequence>
<evidence type="ECO:0000313" key="11">
    <source>
        <dbReference type="EMBL" id="MDM5272646.1"/>
    </source>
</evidence>
<dbReference type="InterPro" id="IPR027417">
    <property type="entry name" value="P-loop_NTPase"/>
</dbReference>
<feature type="compositionally biased region" description="Low complexity" evidence="9">
    <location>
        <begin position="364"/>
        <end position="381"/>
    </location>
</feature>
<organism evidence="11 12">
    <name type="scientific">Sulfurovum zhangzhouensis</name>
    <dbReference type="NCBI Taxonomy" id="3019067"/>
    <lineage>
        <taxon>Bacteria</taxon>
        <taxon>Pseudomonadati</taxon>
        <taxon>Campylobacterota</taxon>
        <taxon>Epsilonproteobacteria</taxon>
        <taxon>Campylobacterales</taxon>
        <taxon>Sulfurovaceae</taxon>
        <taxon>Sulfurovum</taxon>
    </lineage>
</organism>